<keyword evidence="7" id="KW-0963">Cytoplasm</keyword>
<evidence type="ECO:0000256" key="5">
    <source>
        <dbReference type="ARBA" id="ARBA00012507"/>
    </source>
</evidence>
<evidence type="ECO:0000256" key="12">
    <source>
        <dbReference type="ARBA" id="ARBA00022801"/>
    </source>
</evidence>
<comment type="catalytic activity">
    <reaction evidence="1">
        <text>GDP-alpha-D-glucose + phosphate = alpha-D-glucose 1-phosphate + GDP + H(+)</text>
        <dbReference type="Rhea" id="RHEA:30387"/>
        <dbReference type="ChEBI" id="CHEBI:15378"/>
        <dbReference type="ChEBI" id="CHEBI:43474"/>
        <dbReference type="ChEBI" id="CHEBI:58189"/>
        <dbReference type="ChEBI" id="CHEBI:58601"/>
        <dbReference type="ChEBI" id="CHEBI:62230"/>
        <dbReference type="EC" id="2.7.7.78"/>
    </reaction>
</comment>
<evidence type="ECO:0000256" key="8">
    <source>
        <dbReference type="ARBA" id="ARBA00022658"/>
    </source>
</evidence>
<dbReference type="GO" id="GO:0000166">
    <property type="term" value="F:nucleotide binding"/>
    <property type="evidence" value="ECO:0007669"/>
    <property type="project" value="UniProtKB-KW"/>
</dbReference>
<keyword evidence="11" id="KW-0547">Nucleotide-binding</keyword>
<feature type="domain" description="GDPGP1-like N-terminal" evidence="14">
    <location>
        <begin position="31"/>
        <end position="186"/>
    </location>
</feature>
<protein>
    <recommendedName>
        <fullName evidence="6">GDP-D-glucose phosphorylase 1</fullName>
        <ecNumber evidence="5">2.7.7.78</ecNumber>
    </recommendedName>
</protein>
<evidence type="ECO:0000313" key="15">
    <source>
        <dbReference type="EMBL" id="EZA59551.1"/>
    </source>
</evidence>
<evidence type="ECO:0000313" key="16">
    <source>
        <dbReference type="Proteomes" id="UP000053097"/>
    </source>
</evidence>
<keyword evidence="8" id="KW-0344">Guanine-nucleotide releasing factor</keyword>
<dbReference type="STRING" id="2015173.A0A026WV65"/>
<dbReference type="OMA" id="GIQWPRT"/>
<keyword evidence="10" id="KW-0548">Nucleotidyltransferase</keyword>
<evidence type="ECO:0000256" key="9">
    <source>
        <dbReference type="ARBA" id="ARBA00022679"/>
    </source>
</evidence>
<dbReference type="Proteomes" id="UP000053097">
    <property type="component" value="Unassembled WGS sequence"/>
</dbReference>
<reference evidence="15 16" key="1">
    <citation type="journal article" date="2014" name="Curr. Biol.">
        <title>The genome of the clonal raider ant Cerapachys biroi.</title>
        <authorList>
            <person name="Oxley P.R."/>
            <person name="Ji L."/>
            <person name="Fetter-Pruneda I."/>
            <person name="McKenzie S.K."/>
            <person name="Li C."/>
            <person name="Hu H."/>
            <person name="Zhang G."/>
            <person name="Kronauer D.J."/>
        </authorList>
    </citation>
    <scope>NUCLEOTIDE SEQUENCE [LARGE SCALE GENOMIC DNA]</scope>
</reference>
<dbReference type="Pfam" id="PF26217">
    <property type="entry name" value="GDPGP1_N"/>
    <property type="match status" value="1"/>
</dbReference>
<evidence type="ECO:0000259" key="14">
    <source>
        <dbReference type="Pfam" id="PF26217"/>
    </source>
</evidence>
<dbReference type="InterPro" id="IPR058866">
    <property type="entry name" value="GDPGP1_N"/>
</dbReference>
<accession>A0A026WV65</accession>
<organism evidence="15 16">
    <name type="scientific">Ooceraea biroi</name>
    <name type="common">Clonal raider ant</name>
    <name type="synonym">Cerapachys biroi</name>
    <dbReference type="NCBI Taxonomy" id="2015173"/>
    <lineage>
        <taxon>Eukaryota</taxon>
        <taxon>Metazoa</taxon>
        <taxon>Ecdysozoa</taxon>
        <taxon>Arthropoda</taxon>
        <taxon>Hexapoda</taxon>
        <taxon>Insecta</taxon>
        <taxon>Pterygota</taxon>
        <taxon>Neoptera</taxon>
        <taxon>Endopterygota</taxon>
        <taxon>Hymenoptera</taxon>
        <taxon>Apocrita</taxon>
        <taxon>Aculeata</taxon>
        <taxon>Formicoidea</taxon>
        <taxon>Formicidae</taxon>
        <taxon>Dorylinae</taxon>
        <taxon>Ooceraea</taxon>
    </lineage>
</organism>
<evidence type="ECO:0000256" key="7">
    <source>
        <dbReference type="ARBA" id="ARBA00022490"/>
    </source>
</evidence>
<keyword evidence="16" id="KW-1185">Reference proteome</keyword>
<proteinExistence type="inferred from homology"/>
<evidence type="ECO:0000256" key="11">
    <source>
        <dbReference type="ARBA" id="ARBA00022741"/>
    </source>
</evidence>
<dbReference type="AlphaFoldDB" id="A0A026WV65"/>
<comment type="function">
    <text evidence="2">Specific and highly efficient GDP-D-glucose phosphorylase regulating the levels of GDP-D-glucose in cells.</text>
</comment>
<dbReference type="GO" id="GO:0006006">
    <property type="term" value="P:glucose metabolic process"/>
    <property type="evidence" value="ECO:0007669"/>
    <property type="project" value="TreeGrafter"/>
</dbReference>
<sequence length="338" mass="39016">MTPDRQIPMFSYDEGDFNFTVKPYDETESSLDRILRRTWQRAEEAKLFRYTLNIRSCKTLRGKYRFLAQLNPDRALHRRKPQSITSMLQPFSPMGFNFTKLTPQETLFDVGNGDGNDVVAINASPLEQGHSLLLTERFKCLPQVVTEHSLRKAIELCLLSGSRYLRFAFNSLCAHASVNHLHWHLYCLKQEMPLEDIDTRSYVSGVRLLVDYPAKGFCLKLSSFQDIGDLVARAFLVANYLQACQVAHNVYITRARSRASSELYDDVRIYIWARKSSTGVKDTTAFIPAVCELFGHLSIRDEEIYDKLTENDVIEDLNDITEEYFSLLRDELKDILEK</sequence>
<feature type="domain" description="GDPGP1-like C-terminal" evidence="13">
    <location>
        <begin position="193"/>
        <end position="326"/>
    </location>
</feature>
<evidence type="ECO:0000256" key="1">
    <source>
        <dbReference type="ARBA" id="ARBA00000063"/>
    </source>
</evidence>
<dbReference type="GO" id="GO:0005737">
    <property type="term" value="C:cytoplasm"/>
    <property type="evidence" value="ECO:0007669"/>
    <property type="project" value="UniProtKB-SubCell"/>
</dbReference>
<comment type="similarity">
    <text evidence="4">Belongs to the GDPGP1 family.</text>
</comment>
<evidence type="ECO:0000259" key="13">
    <source>
        <dbReference type="Pfam" id="PF26216"/>
    </source>
</evidence>
<dbReference type="EMBL" id="KK107105">
    <property type="protein sequence ID" value="EZA59551.1"/>
    <property type="molecule type" value="Genomic_DNA"/>
</dbReference>
<evidence type="ECO:0000256" key="10">
    <source>
        <dbReference type="ARBA" id="ARBA00022695"/>
    </source>
</evidence>
<dbReference type="Pfam" id="PF26216">
    <property type="entry name" value="GDPGP1_C"/>
    <property type="match status" value="1"/>
</dbReference>
<dbReference type="GO" id="GO:0080048">
    <property type="term" value="F:GDP-D-glucose phosphorylase activity"/>
    <property type="evidence" value="ECO:0007669"/>
    <property type="project" value="UniProtKB-EC"/>
</dbReference>
<dbReference type="PANTHER" id="PTHR20884:SF8">
    <property type="entry name" value="GDP-D-GLUCOSE PHOSPHORYLASE 1"/>
    <property type="match status" value="1"/>
</dbReference>
<evidence type="ECO:0000256" key="2">
    <source>
        <dbReference type="ARBA" id="ARBA00003049"/>
    </source>
</evidence>
<dbReference type="InterPro" id="IPR058865">
    <property type="entry name" value="GDPGP1_C"/>
</dbReference>
<evidence type="ECO:0000256" key="6">
    <source>
        <dbReference type="ARBA" id="ARBA00018857"/>
    </source>
</evidence>
<dbReference type="EC" id="2.7.7.78" evidence="5"/>
<name>A0A026WV65_OOCBI</name>
<dbReference type="PANTHER" id="PTHR20884">
    <property type="entry name" value="GDP-D-GLUCOSE PHOSPHORYLASE 1"/>
    <property type="match status" value="1"/>
</dbReference>
<dbReference type="GO" id="GO:0016787">
    <property type="term" value="F:hydrolase activity"/>
    <property type="evidence" value="ECO:0007669"/>
    <property type="project" value="UniProtKB-KW"/>
</dbReference>
<evidence type="ECO:0000256" key="3">
    <source>
        <dbReference type="ARBA" id="ARBA00004496"/>
    </source>
</evidence>
<dbReference type="GO" id="GO:0005085">
    <property type="term" value="F:guanyl-nucleotide exchange factor activity"/>
    <property type="evidence" value="ECO:0007669"/>
    <property type="project" value="UniProtKB-KW"/>
</dbReference>
<evidence type="ECO:0000256" key="4">
    <source>
        <dbReference type="ARBA" id="ARBA00006451"/>
    </source>
</evidence>
<dbReference type="InterPro" id="IPR026506">
    <property type="entry name" value="GDPGP"/>
</dbReference>
<gene>
    <name evidence="15" type="ORF">X777_00394</name>
</gene>
<keyword evidence="9" id="KW-0808">Transferase</keyword>
<comment type="subcellular location">
    <subcellularLocation>
        <location evidence="3">Cytoplasm</location>
    </subcellularLocation>
</comment>
<keyword evidence="12" id="KW-0378">Hydrolase</keyword>
<dbReference type="OrthoDB" id="417175at2759"/>